<evidence type="ECO:0000256" key="1">
    <source>
        <dbReference type="ARBA" id="ARBA00001462"/>
    </source>
</evidence>
<evidence type="ECO:0000256" key="5">
    <source>
        <dbReference type="ARBA" id="ARBA00022801"/>
    </source>
</evidence>
<evidence type="ECO:0000256" key="8">
    <source>
        <dbReference type="SAM" id="SignalP"/>
    </source>
</evidence>
<protein>
    <recommendedName>
        <fullName evidence="4">non-reducing end alpha-L-arabinofuranosidase</fullName>
        <ecNumber evidence="4">3.2.1.55</ecNumber>
    </recommendedName>
</protein>
<keyword evidence="11" id="KW-1185">Reference proteome</keyword>
<dbReference type="SUPFAM" id="SSF51445">
    <property type="entry name" value="(Trans)glycosidases"/>
    <property type="match status" value="1"/>
</dbReference>
<dbReference type="InterPro" id="IPR013780">
    <property type="entry name" value="Glyco_hydro_b"/>
</dbReference>
<feature type="signal peptide" evidence="8">
    <location>
        <begin position="1"/>
        <end position="25"/>
    </location>
</feature>
<gene>
    <name evidence="10" type="ORF">PQU98_16740</name>
</gene>
<dbReference type="Gene3D" id="2.60.40.1180">
    <property type="entry name" value="Golgi alpha-mannosidase II"/>
    <property type="match status" value="1"/>
</dbReference>
<dbReference type="EC" id="3.2.1.55" evidence="4"/>
<evidence type="ECO:0000256" key="4">
    <source>
        <dbReference type="ARBA" id="ARBA00012670"/>
    </source>
</evidence>
<comment type="subunit">
    <text evidence="3">Homohexamer; trimer of dimers.</text>
</comment>
<dbReference type="InterPro" id="IPR017853">
    <property type="entry name" value="GH"/>
</dbReference>
<dbReference type="PANTHER" id="PTHR43576:SF2">
    <property type="entry name" value="INTRACELLULAR EXO-ALPHA-L-ARABINOFURANOSIDASE 2"/>
    <property type="match status" value="1"/>
</dbReference>
<evidence type="ECO:0000256" key="3">
    <source>
        <dbReference type="ARBA" id="ARBA00011165"/>
    </source>
</evidence>
<dbReference type="Proteomes" id="UP001218579">
    <property type="component" value="Unassembled WGS sequence"/>
</dbReference>
<evidence type="ECO:0000313" key="10">
    <source>
        <dbReference type="EMBL" id="MDC7677793.1"/>
    </source>
</evidence>
<dbReference type="Gene3D" id="3.20.20.80">
    <property type="entry name" value="Glycosidases"/>
    <property type="match status" value="1"/>
</dbReference>
<dbReference type="EMBL" id="JAQQKV010000005">
    <property type="protein sequence ID" value="MDC7677793.1"/>
    <property type="molecule type" value="Genomic_DNA"/>
</dbReference>
<evidence type="ECO:0000313" key="11">
    <source>
        <dbReference type="Proteomes" id="UP001218579"/>
    </source>
</evidence>
<keyword evidence="6" id="KW-0119">Carbohydrate metabolism</keyword>
<dbReference type="Pfam" id="PF22848">
    <property type="entry name" value="ASD1_dom"/>
    <property type="match status" value="1"/>
</dbReference>
<name>A0ABT5HNG7_9CAUL</name>
<keyword evidence="5" id="KW-0378">Hydrolase</keyword>
<evidence type="ECO:0000259" key="9">
    <source>
        <dbReference type="SMART" id="SM00813"/>
    </source>
</evidence>
<comment type="caution">
    <text evidence="10">The sequence shown here is derived from an EMBL/GenBank/DDBJ whole genome shotgun (WGS) entry which is preliminary data.</text>
</comment>
<keyword evidence="7" id="KW-0326">Glycosidase</keyword>
<evidence type="ECO:0000256" key="6">
    <source>
        <dbReference type="ARBA" id="ARBA00023277"/>
    </source>
</evidence>
<proteinExistence type="inferred from homology"/>
<comment type="similarity">
    <text evidence="2">Belongs to the glycosyl hydrolase 51 family.</text>
</comment>
<dbReference type="InterPro" id="IPR055235">
    <property type="entry name" value="ASD1_cat"/>
</dbReference>
<dbReference type="PANTHER" id="PTHR43576">
    <property type="entry name" value="ALPHA-L-ARABINOFURANOSIDASE C-RELATED"/>
    <property type="match status" value="1"/>
</dbReference>
<feature type="chain" id="PRO_5045722065" description="non-reducing end alpha-L-arabinofuranosidase" evidence="8">
    <location>
        <begin position="26"/>
        <end position="526"/>
    </location>
</feature>
<dbReference type="SUPFAM" id="SSF51011">
    <property type="entry name" value="Glycosyl hydrolase domain"/>
    <property type="match status" value="1"/>
</dbReference>
<dbReference type="Pfam" id="PF06964">
    <property type="entry name" value="Alpha-L-AF_C"/>
    <property type="match status" value="1"/>
</dbReference>
<dbReference type="SMART" id="SM00813">
    <property type="entry name" value="Alpha-L-AF_C"/>
    <property type="match status" value="1"/>
</dbReference>
<keyword evidence="8" id="KW-0732">Signal</keyword>
<feature type="domain" description="Alpha-L-arabinofuranosidase C-terminal" evidence="9">
    <location>
        <begin position="330"/>
        <end position="519"/>
    </location>
</feature>
<sequence length="526" mass="58399">MLTGLKTLMTGVALAATLMAAPALGQTAVKADLTIDTANSGKVIPPEIYGHFAEHLGRMVYEGVWVGEDSKIPNTRGIRNDVVAALKHLNVPVIRWPGGCFADRYHWMDGIGPRDKRPVTINTIWGGVEESNAFGTHEFMDFAEQIGSKIYIAGNVGTGTPKEMSQWLEYMTASDNSQMAKLRRQNGRDKPWRVEYFGVGNETWGCGGDMTPEHSANLFKQFATFSDNYHPDQKTPETRMVKVMSGANVADFNWTEVSMKMKNHNTHALSLHYYTSAGLNWPPSRPSTGFDEAGWAVVLKEAFYMEELVQKHSAIMDKYDPEKKVALYVDEWGTWYKTDDLKNPGFLYQQNSLRDGLVAALHFNIFHKYTDRVKMANLAQTVNVLQSVILTDKEKMILTPTYHVFDLYKPFMGATHIPVTLNSAKYTVGDISLPAVDVSAAKGKDGKIWLAVVNLDPNRPAEVNTSTMGFKAKSAFGRVLTGDRIDAHNTFDKPNTVTLKSYEAKASGSGLVLKLAPKSVTVVELR</sequence>
<dbReference type="InterPro" id="IPR010720">
    <property type="entry name" value="Alpha-L-AF_C"/>
</dbReference>
<dbReference type="RefSeq" id="WP_272746114.1">
    <property type="nucleotide sequence ID" value="NZ_JAQQKV010000005.1"/>
</dbReference>
<comment type="catalytic activity">
    <reaction evidence="1">
        <text>Hydrolysis of terminal non-reducing alpha-L-arabinofuranoside residues in alpha-L-arabinosides.</text>
        <dbReference type="EC" id="3.2.1.55"/>
    </reaction>
</comment>
<reference evidence="10 11" key="1">
    <citation type="submission" date="2023-01" db="EMBL/GenBank/DDBJ databases">
        <title>Novel species of the genus Asticcacaulis isolated from rivers.</title>
        <authorList>
            <person name="Lu H."/>
        </authorList>
    </citation>
    <scope>NUCLEOTIDE SEQUENCE [LARGE SCALE GENOMIC DNA]</scope>
    <source>
        <strain evidence="10 11">LKC15W</strain>
    </source>
</reference>
<organism evidence="10 11">
    <name type="scientific">Asticcacaulis machinosus</name>
    <dbReference type="NCBI Taxonomy" id="2984211"/>
    <lineage>
        <taxon>Bacteria</taxon>
        <taxon>Pseudomonadati</taxon>
        <taxon>Pseudomonadota</taxon>
        <taxon>Alphaproteobacteria</taxon>
        <taxon>Caulobacterales</taxon>
        <taxon>Caulobacteraceae</taxon>
        <taxon>Asticcacaulis</taxon>
    </lineage>
</organism>
<accession>A0ABT5HNG7</accession>
<evidence type="ECO:0000256" key="2">
    <source>
        <dbReference type="ARBA" id="ARBA00007186"/>
    </source>
</evidence>
<evidence type="ECO:0000256" key="7">
    <source>
        <dbReference type="ARBA" id="ARBA00023295"/>
    </source>
</evidence>